<organism evidence="2 5">
    <name type="scientific">Salmonella enterica subsp. enterica serovar Gaminara</name>
    <dbReference type="NCBI Taxonomy" id="913070"/>
    <lineage>
        <taxon>Bacteria</taxon>
        <taxon>Pseudomonadati</taxon>
        <taxon>Pseudomonadota</taxon>
        <taxon>Gammaproteobacteria</taxon>
        <taxon>Enterobacterales</taxon>
        <taxon>Enterobacteriaceae</taxon>
        <taxon>Salmonella</taxon>
    </lineage>
</organism>
<dbReference type="EMBL" id="QDLV01000001">
    <property type="protein sequence ID" value="PVJ52028.1"/>
    <property type="molecule type" value="Genomic_DNA"/>
</dbReference>
<reference evidence="4 5" key="1">
    <citation type="submission" date="2018-04" db="EMBL/GenBank/DDBJ databases">
        <title>Serotype diversity and antimicrobial resistance among Salmonella enterica isolated from patients at an equine referral hospital.</title>
        <authorList>
            <person name="Leon I.M."/>
            <person name="Lawhon S.D."/>
            <person name="Norman K.N."/>
            <person name="Threadgill D.S."/>
            <person name="Ohta N."/>
            <person name="Vinasco J."/>
            <person name="Scott H.M."/>
        </authorList>
    </citation>
    <scope>NUCLEOTIDE SEQUENCE [LARGE SCALE GENOMIC DNA]</scope>
    <source>
        <strain evidence="3 4">159</strain>
        <strain evidence="2 5">230</strain>
    </source>
</reference>
<sequence>MERHWHFLFNEELTILNNNGFYREIDFFIGFSIFASVIIFLECKFSLNAGDIYIVIVVLILFL</sequence>
<dbReference type="AlphaFoldDB" id="A0A2T8XMU4"/>
<evidence type="ECO:0000313" key="2">
    <source>
        <dbReference type="EMBL" id="PVJ52028.1"/>
    </source>
</evidence>
<evidence type="ECO:0000313" key="4">
    <source>
        <dbReference type="Proteomes" id="UP000245068"/>
    </source>
</evidence>
<gene>
    <name evidence="3" type="ORF">C4784_02990</name>
    <name evidence="2" type="ORF">C4855_01345</name>
</gene>
<dbReference type="Proteomes" id="UP000245068">
    <property type="component" value="Unassembled WGS sequence"/>
</dbReference>
<keyword evidence="1" id="KW-1133">Transmembrane helix</keyword>
<proteinExistence type="predicted"/>
<evidence type="ECO:0000313" key="3">
    <source>
        <dbReference type="EMBL" id="PVM68679.1"/>
    </source>
</evidence>
<protein>
    <submittedName>
        <fullName evidence="2">Uncharacterized protein</fullName>
    </submittedName>
</protein>
<feature type="transmembrane region" description="Helical" evidence="1">
    <location>
        <begin position="45"/>
        <end position="62"/>
    </location>
</feature>
<keyword evidence="1" id="KW-0812">Transmembrane</keyword>
<accession>A0A2T8XMU4</accession>
<name>A0A2T8XMU4_SALET</name>
<dbReference type="EMBL" id="QDOO01000002">
    <property type="protein sequence ID" value="PVM68679.1"/>
    <property type="molecule type" value="Genomic_DNA"/>
</dbReference>
<evidence type="ECO:0000313" key="5">
    <source>
        <dbReference type="Proteomes" id="UP000245551"/>
    </source>
</evidence>
<keyword evidence="1" id="KW-0472">Membrane</keyword>
<dbReference type="Proteomes" id="UP000245551">
    <property type="component" value="Unassembled WGS sequence"/>
</dbReference>
<comment type="caution">
    <text evidence="2">The sequence shown here is derived from an EMBL/GenBank/DDBJ whole genome shotgun (WGS) entry which is preliminary data.</text>
</comment>
<feature type="transmembrane region" description="Helical" evidence="1">
    <location>
        <begin position="21"/>
        <end position="39"/>
    </location>
</feature>
<evidence type="ECO:0000256" key="1">
    <source>
        <dbReference type="SAM" id="Phobius"/>
    </source>
</evidence>